<dbReference type="Proteomes" id="UP000663918">
    <property type="component" value="Chromosome"/>
</dbReference>
<dbReference type="Pfam" id="PF09898">
    <property type="entry name" value="DUF2125"/>
    <property type="match status" value="1"/>
</dbReference>
<evidence type="ECO:0000256" key="1">
    <source>
        <dbReference type="SAM" id="Phobius"/>
    </source>
</evidence>
<dbReference type="EMBL" id="CP062222">
    <property type="protein sequence ID" value="QTC90569.1"/>
    <property type="molecule type" value="Genomic_DNA"/>
</dbReference>
<organism evidence="2 3">
    <name type="scientific">Brevundimonas goettingensis</name>
    <dbReference type="NCBI Taxonomy" id="2774190"/>
    <lineage>
        <taxon>Bacteria</taxon>
        <taxon>Pseudomonadati</taxon>
        <taxon>Pseudomonadota</taxon>
        <taxon>Alphaproteobacteria</taxon>
        <taxon>Caulobacterales</taxon>
        <taxon>Caulobacteraceae</taxon>
        <taxon>Brevundimonas</taxon>
    </lineage>
</organism>
<sequence>MSDTAPKKKPHSRHGRAGLFGPFVLLLIVVAGWSVWWFYLADQVKTRFEAQAQSLRTAGWQVTYTKLGMSGWPFRLRVQADHVSFDAPSGHGVAGPKLVAQATAWNPDKWVLIAPDGLTVTRAGKGKVAVRGEAIRMSVHGLTQRWPNVAIELAKPEFTILPGAEPFPISRARLIQLYLRPHLAPAGTPGVENSVDMLFRLVEAEGRPHGPVEGMTRNGMLSAQIETVIEHADQLSGADAAGVFGAWTRGGGRFTRVRGELQAGDSRAVLSSDLLSAQPDGRLQGQLALKAEKPLPAIAGLARSNSGAVNQAGAMGAAAATAVAGGAGDNIDLTLVFKNGRTFLGPFALAPAPKLF</sequence>
<keyword evidence="1" id="KW-0472">Membrane</keyword>
<dbReference type="RefSeq" id="WP_207869063.1">
    <property type="nucleotide sequence ID" value="NZ_CP062222.1"/>
</dbReference>
<name>A0A975C0A9_9CAUL</name>
<protein>
    <submittedName>
        <fullName evidence="2">DUF2125 domain-containing protein</fullName>
    </submittedName>
</protein>
<proteinExistence type="predicted"/>
<keyword evidence="1" id="KW-0812">Transmembrane</keyword>
<evidence type="ECO:0000313" key="2">
    <source>
        <dbReference type="EMBL" id="QTC90569.1"/>
    </source>
</evidence>
<reference evidence="2" key="1">
    <citation type="submission" date="2020-09" db="EMBL/GenBank/DDBJ databases">
        <title>Brevundimonas sp. LVF2 isolated from a puddle in Goettingen, Germany.</title>
        <authorList>
            <person name="Friedrich I."/>
            <person name="Klassen A."/>
            <person name="Hannes N."/>
            <person name="Schneider D."/>
            <person name="Hertel R."/>
            <person name="Daniel R."/>
        </authorList>
    </citation>
    <scope>NUCLEOTIDE SEQUENCE</scope>
    <source>
        <strain evidence="2">LVF2</strain>
    </source>
</reference>
<feature type="transmembrane region" description="Helical" evidence="1">
    <location>
        <begin position="17"/>
        <end position="39"/>
    </location>
</feature>
<keyword evidence="3" id="KW-1185">Reference proteome</keyword>
<keyword evidence="1" id="KW-1133">Transmembrane helix</keyword>
<gene>
    <name evidence="2" type="ORF">IFJ75_15025</name>
</gene>
<dbReference type="KEGG" id="bgoe:IFJ75_15025"/>
<accession>A0A975C0A9</accession>
<dbReference type="AlphaFoldDB" id="A0A975C0A9"/>
<dbReference type="InterPro" id="IPR018666">
    <property type="entry name" value="DUF2125"/>
</dbReference>
<evidence type="ECO:0000313" key="3">
    <source>
        <dbReference type="Proteomes" id="UP000663918"/>
    </source>
</evidence>